<dbReference type="AlphaFoldDB" id="A0A6M3XJI7"/>
<protein>
    <submittedName>
        <fullName evidence="1">Uncharacterized protein</fullName>
    </submittedName>
</protein>
<dbReference type="EMBL" id="MT144710">
    <property type="protein sequence ID" value="QJH97976.1"/>
    <property type="molecule type" value="Genomic_DNA"/>
</dbReference>
<gene>
    <name evidence="1" type="ORF">TM448B01152_0005</name>
</gene>
<evidence type="ECO:0000313" key="1">
    <source>
        <dbReference type="EMBL" id="QJH97976.1"/>
    </source>
</evidence>
<reference evidence="1" key="1">
    <citation type="submission" date="2020-03" db="EMBL/GenBank/DDBJ databases">
        <title>The deep terrestrial virosphere.</title>
        <authorList>
            <person name="Holmfeldt K."/>
            <person name="Nilsson E."/>
            <person name="Simone D."/>
            <person name="Lopez-Fernandez M."/>
            <person name="Wu X."/>
            <person name="de Brujin I."/>
            <person name="Lundin D."/>
            <person name="Andersson A."/>
            <person name="Bertilsson S."/>
            <person name="Dopson M."/>
        </authorList>
    </citation>
    <scope>NUCLEOTIDE SEQUENCE</scope>
    <source>
        <strain evidence="1">TM448B01152</strain>
    </source>
</reference>
<organism evidence="1">
    <name type="scientific">viral metagenome</name>
    <dbReference type="NCBI Taxonomy" id="1070528"/>
    <lineage>
        <taxon>unclassified sequences</taxon>
        <taxon>metagenomes</taxon>
        <taxon>organismal metagenomes</taxon>
    </lineage>
</organism>
<accession>A0A6M3XJI7</accession>
<proteinExistence type="predicted"/>
<sequence>MDPKSGKKQLTKINAIPLRGGVDKVRQRAQLLFGSFSDINNLRPMHPGFKQRKGMATKHTTNDGSNEGISLYQFAKGRRVEQHFFAQMSDGDVLKATDNPPTVTTGVFGAEIHDGTSSGMLPASWSTLADIMMYSNGVDQHQIYAGTNNYVHAFVKYDATATPGTIPTIGLDYTVQATDGRTTTEVVLDDLNTYALESNTTYDDEDMAVITDWTDNDTGDGASTQVTFDTKSCMKLDSGTLGSANTANRLQDIGTFGDRVTVELSIYCDAVGTLAAVDTSRFEARRNDVRLSVQFASDGLYITDGVAWNEVGTNLVVQDTWQKWVFDCDFSTPASATCDVYLDGVLKASDVDCSSTGAFTNGEILFVQNGNTTANQITYIDYFKCGDAQISSECLYIMTPVPATKLTWTFTAGWVNTAAAVGTLKYRKNDGTWYDTGETDGTIITAGKTLSGNGSMTWTAKTDEIPHYMFGRTGYWYQWETDTKLTDANGVRVTSLTYGHNSTDKFHSIENVWDGSLPYAIEVILYDYNDGTNVSYASLSPNDAEVDAMVFSAGGAGTDCDILYWNSWDKSWGIYVDVGDTPHNNATTTILAGDIEYWTGTAWASAGATITDGTNGFRNSGFITWIRNSEEPRQFNTGQYYSYWHRLWITGANLGADVRISIQTLPYFDINDFGRGVTNCTWKDRPTYTFDRYGHYIHVGATNRPMSLNGDDYGILMAGDGRHNKVLCQKKFKNELMVWQEELGLEGGCVTLFEGYNPGNYGKLVLSTKVGTFSAKSVEVIEGVLTSTKTDEVLTDLVFFLSRTGVCATDGKSIQVVSDQVQHHFDPTDTTNCIRYGYEKKMFLKYDSAYNGLRIGLVTGSSAAVCNTFLFFDLVDKVWMYDTLGQNISCMAEVEAESGNIPILQYGGGTNDGAIYRLNTGTNDIDIAAVTTPIDAYLTIEFGYEGLMLAIRELLLRMKVQTAGDCTVTPYTNTTAGTDLTLSMLAETSGDASRRHRTGLKLHGDSISLRFRNAVESQEMFLYDVGVLVYELEGH</sequence>
<name>A0A6M3XJI7_9ZZZZ</name>